<protein>
    <submittedName>
        <fullName evidence="1">Uncharacterized protein</fullName>
    </submittedName>
</protein>
<dbReference type="OrthoDB" id="6503833at2759"/>
<dbReference type="AlphaFoldDB" id="A0A9J6GDZ6"/>
<gene>
    <name evidence="1" type="ORF">HPB48_018469</name>
</gene>
<evidence type="ECO:0000313" key="2">
    <source>
        <dbReference type="Proteomes" id="UP000821853"/>
    </source>
</evidence>
<reference evidence="1 2" key="1">
    <citation type="journal article" date="2020" name="Cell">
        <title>Large-Scale Comparative Analyses of Tick Genomes Elucidate Their Genetic Diversity and Vector Capacities.</title>
        <authorList>
            <consortium name="Tick Genome and Microbiome Consortium (TIGMIC)"/>
            <person name="Jia N."/>
            <person name="Wang J."/>
            <person name="Shi W."/>
            <person name="Du L."/>
            <person name="Sun Y."/>
            <person name="Zhan W."/>
            <person name="Jiang J.F."/>
            <person name="Wang Q."/>
            <person name="Zhang B."/>
            <person name="Ji P."/>
            <person name="Bell-Sakyi L."/>
            <person name="Cui X.M."/>
            <person name="Yuan T.T."/>
            <person name="Jiang B.G."/>
            <person name="Yang W.F."/>
            <person name="Lam T.T."/>
            <person name="Chang Q.C."/>
            <person name="Ding S.J."/>
            <person name="Wang X.J."/>
            <person name="Zhu J.G."/>
            <person name="Ruan X.D."/>
            <person name="Zhao L."/>
            <person name="Wei J.T."/>
            <person name="Ye R.Z."/>
            <person name="Que T.C."/>
            <person name="Du C.H."/>
            <person name="Zhou Y.H."/>
            <person name="Cheng J.X."/>
            <person name="Dai P.F."/>
            <person name="Guo W.B."/>
            <person name="Han X.H."/>
            <person name="Huang E.J."/>
            <person name="Li L.F."/>
            <person name="Wei W."/>
            <person name="Gao Y.C."/>
            <person name="Liu J.Z."/>
            <person name="Shao H.Z."/>
            <person name="Wang X."/>
            <person name="Wang C.C."/>
            <person name="Yang T.C."/>
            <person name="Huo Q.B."/>
            <person name="Li W."/>
            <person name="Chen H.Y."/>
            <person name="Chen S.E."/>
            <person name="Zhou L.G."/>
            <person name="Ni X.B."/>
            <person name="Tian J.H."/>
            <person name="Sheng Y."/>
            <person name="Liu T."/>
            <person name="Pan Y.S."/>
            <person name="Xia L.Y."/>
            <person name="Li J."/>
            <person name="Zhao F."/>
            <person name="Cao W.C."/>
        </authorList>
    </citation>
    <scope>NUCLEOTIDE SEQUENCE [LARGE SCALE GENOMIC DNA]</scope>
    <source>
        <strain evidence="1">HaeL-2018</strain>
    </source>
</reference>
<dbReference type="VEuPathDB" id="VectorBase:HLOH_063306"/>
<proteinExistence type="predicted"/>
<dbReference type="Proteomes" id="UP000821853">
    <property type="component" value="Chromosome 4"/>
</dbReference>
<evidence type="ECO:0000313" key="1">
    <source>
        <dbReference type="EMBL" id="KAH9372624.1"/>
    </source>
</evidence>
<dbReference type="EMBL" id="JABSTR010000006">
    <property type="protein sequence ID" value="KAH9372624.1"/>
    <property type="molecule type" value="Genomic_DNA"/>
</dbReference>
<accession>A0A9J6GDZ6</accession>
<name>A0A9J6GDZ6_HAELO</name>
<organism evidence="1 2">
    <name type="scientific">Haemaphysalis longicornis</name>
    <name type="common">Bush tick</name>
    <dbReference type="NCBI Taxonomy" id="44386"/>
    <lineage>
        <taxon>Eukaryota</taxon>
        <taxon>Metazoa</taxon>
        <taxon>Ecdysozoa</taxon>
        <taxon>Arthropoda</taxon>
        <taxon>Chelicerata</taxon>
        <taxon>Arachnida</taxon>
        <taxon>Acari</taxon>
        <taxon>Parasitiformes</taxon>
        <taxon>Ixodida</taxon>
        <taxon>Ixodoidea</taxon>
        <taxon>Ixodidae</taxon>
        <taxon>Haemaphysalinae</taxon>
        <taxon>Haemaphysalis</taxon>
    </lineage>
</organism>
<comment type="caution">
    <text evidence="1">The sequence shown here is derived from an EMBL/GenBank/DDBJ whole genome shotgun (WGS) entry which is preliminary data.</text>
</comment>
<sequence>MVKEAEVRMAFIATEHNLPFTAIEHLPKLVKRIFPDLEIAEQVACSWTQKTAIIKAITIEESK</sequence>
<keyword evidence="2" id="KW-1185">Reference proteome</keyword>